<sequence length="373" mass="41289">MTGDQTHGVREIALPDGSRGWLVTGYDAARQALSERRLSKVLTAGEVGLTPELTSAMLRQMLFLDPPDHTRLRRLVSAVFTPRRVEDLRPRIDEIATELLDAITVHETVDLIEVFANPLPLQVICELLDVPIEDRTAFRDWSAIIAAGPARQDELPDALAELLVRIRAMLADRAARPGNDLVSGLLAVRDEDDRLSADELTSMVFMLVIAGYETTVNLIGNGVAALLEDRDRWIRLRGDPELLPTAVEEFIRFEPPIAITTQRRATATFELGGRTIPAGSLVLVSLAEANRDATRFPEADELRLDRPPTRHLGFGYGIHHCIGAPLARVQAQVAFTALMTRFPDLDLAIPVGDVVRRSDFQRGVTWLPVRLRG</sequence>
<gene>
    <name evidence="8" type="ORF">AHOG_07330</name>
</gene>
<keyword evidence="9" id="KW-1185">Reference proteome</keyword>
<evidence type="ECO:0000256" key="1">
    <source>
        <dbReference type="ARBA" id="ARBA00010617"/>
    </source>
</evidence>
<dbReference type="PROSITE" id="PS00086">
    <property type="entry name" value="CYTOCHROME_P450"/>
    <property type="match status" value="1"/>
</dbReference>
<dbReference type="InterPro" id="IPR001128">
    <property type="entry name" value="Cyt_P450"/>
</dbReference>
<keyword evidence="4 7" id="KW-0560">Oxidoreductase</keyword>
<evidence type="ECO:0000256" key="3">
    <source>
        <dbReference type="ARBA" id="ARBA00022723"/>
    </source>
</evidence>
<dbReference type="EC" id="1.14.-.-" evidence="8"/>
<evidence type="ECO:0000256" key="5">
    <source>
        <dbReference type="ARBA" id="ARBA00023004"/>
    </source>
</evidence>
<dbReference type="SUPFAM" id="SSF48264">
    <property type="entry name" value="Cytochrome P450"/>
    <property type="match status" value="1"/>
</dbReference>
<dbReference type="PRINTS" id="PR00359">
    <property type="entry name" value="BP450"/>
</dbReference>
<dbReference type="GO" id="GO:0004497">
    <property type="term" value="F:monooxygenase activity"/>
    <property type="evidence" value="ECO:0007669"/>
    <property type="project" value="UniProtKB-KW"/>
</dbReference>
<keyword evidence="6 7" id="KW-0503">Monooxygenase</keyword>
<dbReference type="AlphaFoldDB" id="A0A221W033"/>
<dbReference type="InterPro" id="IPR017972">
    <property type="entry name" value="Cyt_P450_CS"/>
</dbReference>
<dbReference type="OrthoDB" id="142769at2"/>
<organism evidence="8 9">
    <name type="scientific">Actinoalloteichus hoggarensis</name>
    <dbReference type="NCBI Taxonomy" id="1470176"/>
    <lineage>
        <taxon>Bacteria</taxon>
        <taxon>Bacillati</taxon>
        <taxon>Actinomycetota</taxon>
        <taxon>Actinomycetes</taxon>
        <taxon>Pseudonocardiales</taxon>
        <taxon>Pseudonocardiaceae</taxon>
        <taxon>Actinoalloteichus</taxon>
    </lineage>
</organism>
<accession>A0A221W033</accession>
<dbReference type="PANTHER" id="PTHR46696:SF1">
    <property type="entry name" value="CYTOCHROME P450 YJIB-RELATED"/>
    <property type="match status" value="1"/>
</dbReference>
<evidence type="ECO:0000256" key="6">
    <source>
        <dbReference type="ARBA" id="ARBA00023033"/>
    </source>
</evidence>
<keyword evidence="3 7" id="KW-0479">Metal-binding</keyword>
<dbReference type="KEGG" id="ahg:AHOG_07330"/>
<evidence type="ECO:0000256" key="2">
    <source>
        <dbReference type="ARBA" id="ARBA00022617"/>
    </source>
</evidence>
<dbReference type="GO" id="GO:0005506">
    <property type="term" value="F:iron ion binding"/>
    <property type="evidence" value="ECO:0007669"/>
    <property type="project" value="InterPro"/>
</dbReference>
<dbReference type="InterPro" id="IPR002397">
    <property type="entry name" value="Cyt_P450_B"/>
</dbReference>
<dbReference type="RefSeq" id="WP_093940678.1">
    <property type="nucleotide sequence ID" value="NZ_CP022521.1"/>
</dbReference>
<dbReference type="PANTHER" id="PTHR46696">
    <property type="entry name" value="P450, PUTATIVE (EUROFUNG)-RELATED"/>
    <property type="match status" value="1"/>
</dbReference>
<name>A0A221W033_9PSEU</name>
<dbReference type="Pfam" id="PF00067">
    <property type="entry name" value="p450"/>
    <property type="match status" value="1"/>
</dbReference>
<protein>
    <submittedName>
        <fullName evidence="8">Cytochrome P450 107B1</fullName>
        <ecNumber evidence="8">1.14.-.-</ecNumber>
    </submittedName>
</protein>
<dbReference type="Gene3D" id="1.10.630.10">
    <property type="entry name" value="Cytochrome P450"/>
    <property type="match status" value="1"/>
</dbReference>
<evidence type="ECO:0000313" key="9">
    <source>
        <dbReference type="Proteomes" id="UP000204221"/>
    </source>
</evidence>
<proteinExistence type="inferred from homology"/>
<evidence type="ECO:0000256" key="7">
    <source>
        <dbReference type="RuleBase" id="RU000461"/>
    </source>
</evidence>
<reference evidence="8 9" key="1">
    <citation type="submission" date="2017-07" db="EMBL/GenBank/DDBJ databases">
        <title>Complete genome sequence of Actinoalloteichus hoggarensis DSM 45943, type strain of Actinoalloteichus hoggarensis.</title>
        <authorList>
            <person name="Ruckert C."/>
            <person name="Nouioui I."/>
            <person name="Willmese J."/>
            <person name="van Wezel G."/>
            <person name="Klenk H.-P."/>
            <person name="Kalinowski J."/>
            <person name="Zotchev S.B."/>
        </authorList>
    </citation>
    <scope>NUCLEOTIDE SEQUENCE [LARGE SCALE GENOMIC DNA]</scope>
    <source>
        <strain evidence="8 9">DSM 45943</strain>
    </source>
</reference>
<keyword evidence="2 7" id="KW-0349">Heme</keyword>
<comment type="similarity">
    <text evidence="1 7">Belongs to the cytochrome P450 family.</text>
</comment>
<dbReference type="GO" id="GO:0016705">
    <property type="term" value="F:oxidoreductase activity, acting on paired donors, with incorporation or reduction of molecular oxygen"/>
    <property type="evidence" value="ECO:0007669"/>
    <property type="project" value="InterPro"/>
</dbReference>
<dbReference type="FunFam" id="1.10.630.10:FF:000018">
    <property type="entry name" value="Cytochrome P450 monooxygenase"/>
    <property type="match status" value="1"/>
</dbReference>
<dbReference type="GO" id="GO:0020037">
    <property type="term" value="F:heme binding"/>
    <property type="evidence" value="ECO:0007669"/>
    <property type="project" value="InterPro"/>
</dbReference>
<dbReference type="InterPro" id="IPR036396">
    <property type="entry name" value="Cyt_P450_sf"/>
</dbReference>
<evidence type="ECO:0000313" key="8">
    <source>
        <dbReference type="EMBL" id="ASO19114.1"/>
    </source>
</evidence>
<keyword evidence="5 7" id="KW-0408">Iron</keyword>
<dbReference type="CDD" id="cd11029">
    <property type="entry name" value="CYP107-like"/>
    <property type="match status" value="1"/>
</dbReference>
<dbReference type="EMBL" id="CP022521">
    <property type="protein sequence ID" value="ASO19114.1"/>
    <property type="molecule type" value="Genomic_DNA"/>
</dbReference>
<evidence type="ECO:0000256" key="4">
    <source>
        <dbReference type="ARBA" id="ARBA00023002"/>
    </source>
</evidence>
<dbReference type="Proteomes" id="UP000204221">
    <property type="component" value="Chromosome"/>
</dbReference>